<dbReference type="Pfam" id="PF00199">
    <property type="entry name" value="Catalase"/>
    <property type="match status" value="1"/>
</dbReference>
<evidence type="ECO:0000256" key="6">
    <source>
        <dbReference type="ARBA" id="ARBA00023004"/>
    </source>
</evidence>
<keyword evidence="3 8" id="KW-0349">Heme</keyword>
<dbReference type="EC" id="1.11.1.6" evidence="8"/>
<evidence type="ECO:0000256" key="4">
    <source>
        <dbReference type="ARBA" id="ARBA00022723"/>
    </source>
</evidence>
<gene>
    <name evidence="12" type="ORF">NQ317_018595</name>
</gene>
<keyword evidence="7 8" id="KW-0376">Hydrogen peroxide</keyword>
<dbReference type="InterPro" id="IPR018028">
    <property type="entry name" value="Catalase"/>
</dbReference>
<dbReference type="PROSITE" id="PS00437">
    <property type="entry name" value="CATALASE_1"/>
    <property type="match status" value="1"/>
</dbReference>
<proteinExistence type="inferred from homology"/>
<evidence type="ECO:0000256" key="9">
    <source>
        <dbReference type="RuleBase" id="RU004142"/>
    </source>
</evidence>
<keyword evidence="6 8" id="KW-0408">Iron</keyword>
<dbReference type="Gene3D" id="2.40.180.10">
    <property type="entry name" value="Catalase core domain"/>
    <property type="match status" value="1"/>
</dbReference>
<feature type="region of interest" description="Disordered" evidence="10">
    <location>
        <begin position="376"/>
        <end position="413"/>
    </location>
</feature>
<dbReference type="InterPro" id="IPR024711">
    <property type="entry name" value="Catalase_clade1/3"/>
</dbReference>
<organism evidence="12 13">
    <name type="scientific">Molorchus minor</name>
    <dbReference type="NCBI Taxonomy" id="1323400"/>
    <lineage>
        <taxon>Eukaryota</taxon>
        <taxon>Metazoa</taxon>
        <taxon>Ecdysozoa</taxon>
        <taxon>Arthropoda</taxon>
        <taxon>Hexapoda</taxon>
        <taxon>Insecta</taxon>
        <taxon>Pterygota</taxon>
        <taxon>Neoptera</taxon>
        <taxon>Endopterygota</taxon>
        <taxon>Coleoptera</taxon>
        <taxon>Polyphaga</taxon>
        <taxon>Cucujiformia</taxon>
        <taxon>Chrysomeloidea</taxon>
        <taxon>Cerambycidae</taxon>
        <taxon>Lamiinae</taxon>
        <taxon>Monochamini</taxon>
        <taxon>Molorchus</taxon>
    </lineage>
</organism>
<accession>A0ABQ9JJH2</accession>
<evidence type="ECO:0000256" key="1">
    <source>
        <dbReference type="ARBA" id="ARBA00005329"/>
    </source>
</evidence>
<keyword evidence="5 8" id="KW-0560">Oxidoreductase</keyword>
<dbReference type="InterPro" id="IPR011614">
    <property type="entry name" value="Catalase_core"/>
</dbReference>
<evidence type="ECO:0000256" key="7">
    <source>
        <dbReference type="ARBA" id="ARBA00023324"/>
    </source>
</evidence>
<protein>
    <recommendedName>
        <fullName evidence="8">Catalase</fullName>
        <ecNumber evidence="8">1.11.1.6</ecNumber>
    </recommendedName>
</protein>
<dbReference type="InterPro" id="IPR020835">
    <property type="entry name" value="Catalase_sf"/>
</dbReference>
<comment type="function">
    <text evidence="9">Catalyzes the degradation of hydrogen peroxide (H(2)O(2)) generated by peroxisomal oxidases to water and oxygen, thereby protecting cells from the toxic effects of hydrogen peroxide.</text>
</comment>
<evidence type="ECO:0000259" key="11">
    <source>
        <dbReference type="SMART" id="SM01060"/>
    </source>
</evidence>
<evidence type="ECO:0000256" key="8">
    <source>
        <dbReference type="RuleBase" id="RU000498"/>
    </source>
</evidence>
<dbReference type="PRINTS" id="PR00067">
    <property type="entry name" value="CATALASE"/>
</dbReference>
<dbReference type="Pfam" id="PF06628">
    <property type="entry name" value="Catalase-rel"/>
    <property type="match status" value="1"/>
</dbReference>
<dbReference type="PANTHER" id="PTHR11465">
    <property type="entry name" value="CATALASE"/>
    <property type="match status" value="1"/>
</dbReference>
<dbReference type="PROSITE" id="PS51402">
    <property type="entry name" value="CATALASE_3"/>
    <property type="match status" value="1"/>
</dbReference>
<comment type="similarity">
    <text evidence="1 8">Belongs to the catalase family.</text>
</comment>
<dbReference type="InterPro" id="IPR002226">
    <property type="entry name" value="Catalase_haem_BS"/>
</dbReference>
<evidence type="ECO:0000256" key="2">
    <source>
        <dbReference type="ARBA" id="ARBA00022559"/>
    </source>
</evidence>
<evidence type="ECO:0000313" key="13">
    <source>
        <dbReference type="Proteomes" id="UP001162164"/>
    </source>
</evidence>
<comment type="catalytic activity">
    <reaction evidence="8">
        <text>2 H2O2 = O2 + 2 H2O</text>
        <dbReference type="Rhea" id="RHEA:20309"/>
        <dbReference type="ChEBI" id="CHEBI:15377"/>
        <dbReference type="ChEBI" id="CHEBI:15379"/>
        <dbReference type="ChEBI" id="CHEBI:16240"/>
        <dbReference type="EC" id="1.11.1.6"/>
    </reaction>
</comment>
<comment type="caution">
    <text evidence="12">The sequence shown here is derived from an EMBL/GenBank/DDBJ whole genome shotgun (WGS) entry which is preliminary data.</text>
</comment>
<keyword evidence="2 8" id="KW-0575">Peroxidase</keyword>
<dbReference type="Proteomes" id="UP001162164">
    <property type="component" value="Unassembled WGS sequence"/>
</dbReference>
<dbReference type="InterPro" id="IPR024708">
    <property type="entry name" value="Catalase_AS"/>
</dbReference>
<dbReference type="SUPFAM" id="SSF56634">
    <property type="entry name" value="Heme-dependent catalase-like"/>
    <property type="match status" value="1"/>
</dbReference>
<dbReference type="InterPro" id="IPR010582">
    <property type="entry name" value="Catalase_immune_responsive"/>
</dbReference>
<dbReference type="PROSITE" id="PS00438">
    <property type="entry name" value="CATALASE_2"/>
    <property type="match status" value="1"/>
</dbReference>
<keyword evidence="13" id="KW-1185">Reference proteome</keyword>
<sequence>MATTPRDAAANQLLQFSKEHEGKIESTTTTFGTGVPEKDASMTVGYHGPILLQDWVLIDELSHFSRERIPERVVHAKGAGAFGYFIVTNDITQYTAASVFSEVNKKTSIAVRFSQVAGEMGYPDTYRDVRGFAIKFYAEDGIWDLVGNNLPVFFVKDCALFPSFIHAVKRNPKTHLRPDYDMFWDFITLREETTHTTMMMFSDRGIPANYRQMHGYGVNTFVLVNAKKQVHYCKFHYITNQGIDYLTSDDAQKIGGVDPDYHIRDLYNAIETKNFPSWNFYIQIMTPEQAGKYRFDPFDDSKVWLHADFPLIPVGKLVLNKNPKNYFAEVEQIAFDPAHLIPGIEPSFDRMIQGRLFNYGDTHRYRLGANSGQLAINSPPDYTATPETGPSAHPSVSITGPIERTDSGNDDNFTQSRLLYRNVLKPEERGRLIQNIVSWLKPTNSVLQQRAIDLFSKVDESLGQKIRETLNESLTQHVVL</sequence>
<dbReference type="SMART" id="SM01060">
    <property type="entry name" value="Catalase"/>
    <property type="match status" value="1"/>
</dbReference>
<dbReference type="EMBL" id="JAPWTJ010000447">
    <property type="protein sequence ID" value="KAJ8978363.1"/>
    <property type="molecule type" value="Genomic_DNA"/>
</dbReference>
<reference evidence="12" key="1">
    <citation type="journal article" date="2023" name="Insect Mol. Biol.">
        <title>Genome sequencing provides insights into the evolution of gene families encoding plant cell wall-degrading enzymes in longhorned beetles.</title>
        <authorList>
            <person name="Shin N.R."/>
            <person name="Okamura Y."/>
            <person name="Kirsch R."/>
            <person name="Pauchet Y."/>
        </authorList>
    </citation>
    <scope>NUCLEOTIDE SEQUENCE</scope>
    <source>
        <strain evidence="12">MMC_N1</strain>
    </source>
</reference>
<evidence type="ECO:0000256" key="5">
    <source>
        <dbReference type="ARBA" id="ARBA00023002"/>
    </source>
</evidence>
<evidence type="ECO:0000256" key="3">
    <source>
        <dbReference type="ARBA" id="ARBA00022617"/>
    </source>
</evidence>
<evidence type="ECO:0000313" key="12">
    <source>
        <dbReference type="EMBL" id="KAJ8978363.1"/>
    </source>
</evidence>
<keyword evidence="4 8" id="KW-0479">Metal-binding</keyword>
<feature type="domain" description="Catalase core" evidence="11">
    <location>
        <begin position="28"/>
        <end position="422"/>
    </location>
</feature>
<dbReference type="PIRSF" id="PIRSF038928">
    <property type="entry name" value="Catalase_clade1-3"/>
    <property type="match status" value="1"/>
</dbReference>
<dbReference type="PANTHER" id="PTHR11465:SF9">
    <property type="entry name" value="CATALASE"/>
    <property type="match status" value="1"/>
</dbReference>
<evidence type="ECO:0000256" key="10">
    <source>
        <dbReference type="SAM" id="MobiDB-lite"/>
    </source>
</evidence>
<name>A0ABQ9JJH2_9CUCU</name>